<feature type="compositionally biased region" description="Low complexity" evidence="1">
    <location>
        <begin position="72"/>
        <end position="83"/>
    </location>
</feature>
<feature type="region of interest" description="Disordered" evidence="1">
    <location>
        <begin position="1"/>
        <end position="83"/>
    </location>
</feature>
<dbReference type="EMBL" id="BPLQ01008688">
    <property type="protein sequence ID" value="GIY38910.1"/>
    <property type="molecule type" value="Genomic_DNA"/>
</dbReference>
<feature type="compositionally biased region" description="Polar residues" evidence="1">
    <location>
        <begin position="31"/>
        <end position="50"/>
    </location>
</feature>
<accession>A0AAV4SXX4</accession>
<dbReference type="Proteomes" id="UP001054837">
    <property type="component" value="Unassembled WGS sequence"/>
</dbReference>
<reference evidence="2 3" key="1">
    <citation type="submission" date="2021-06" db="EMBL/GenBank/DDBJ databases">
        <title>Caerostris darwini draft genome.</title>
        <authorList>
            <person name="Kono N."/>
            <person name="Arakawa K."/>
        </authorList>
    </citation>
    <scope>NUCLEOTIDE SEQUENCE [LARGE SCALE GENOMIC DNA]</scope>
</reference>
<dbReference type="AlphaFoldDB" id="A0AAV4SXX4"/>
<evidence type="ECO:0000313" key="3">
    <source>
        <dbReference type="Proteomes" id="UP001054837"/>
    </source>
</evidence>
<proteinExistence type="predicted"/>
<keyword evidence="3" id="KW-1185">Reference proteome</keyword>
<protein>
    <submittedName>
        <fullName evidence="2">Uncharacterized protein</fullName>
    </submittedName>
</protein>
<gene>
    <name evidence="2" type="ORF">CDAR_489191</name>
</gene>
<evidence type="ECO:0000313" key="2">
    <source>
        <dbReference type="EMBL" id="GIY38910.1"/>
    </source>
</evidence>
<name>A0AAV4SXX4_9ARAC</name>
<comment type="caution">
    <text evidence="2">The sequence shown here is derived from an EMBL/GenBank/DDBJ whole genome shotgun (WGS) entry which is preliminary data.</text>
</comment>
<evidence type="ECO:0000256" key="1">
    <source>
        <dbReference type="SAM" id="MobiDB-lite"/>
    </source>
</evidence>
<organism evidence="2 3">
    <name type="scientific">Caerostris darwini</name>
    <dbReference type="NCBI Taxonomy" id="1538125"/>
    <lineage>
        <taxon>Eukaryota</taxon>
        <taxon>Metazoa</taxon>
        <taxon>Ecdysozoa</taxon>
        <taxon>Arthropoda</taxon>
        <taxon>Chelicerata</taxon>
        <taxon>Arachnida</taxon>
        <taxon>Araneae</taxon>
        <taxon>Araneomorphae</taxon>
        <taxon>Entelegynae</taxon>
        <taxon>Araneoidea</taxon>
        <taxon>Araneidae</taxon>
        <taxon>Caerostris</taxon>
    </lineage>
</organism>
<sequence length="83" mass="9146">MHAPLIPSIPVERCPNDPQIQSPLSAVRGVSVSNDAWVSNGASPRRPNTSRSEKSHPKFIVRPNDFQSRSQPSHPLLPHSSLF</sequence>